<sequence>MSFIRKIYRGIRYHPRFYFMLPFGLMIGLILHNLTSWTWSTTVLVCWNSAISLYLLTTYLLLKDDDHQDISGRAERQDEGKWLIFIFVCFALAMCLFAIFVNLSHIPNQADLKYAHIGLSLITIGLAWLLVHTIFAIHYAHDFYIEFNKEQSGGLEFPNTPKPLYSDFIYFSYVVGTASQTADVSISSRKMRVLNTLHILFAFTFNTIILAICINIAASLITS</sequence>
<dbReference type="Proteomes" id="UP000243463">
    <property type="component" value="Unassembled WGS sequence"/>
</dbReference>
<evidence type="ECO:0000256" key="1">
    <source>
        <dbReference type="SAM" id="Phobius"/>
    </source>
</evidence>
<gene>
    <name evidence="2" type="ORF">SAMN05444584_1643</name>
</gene>
<protein>
    <submittedName>
        <fullName evidence="2">Uncharacterized membrane protein</fullName>
    </submittedName>
</protein>
<keyword evidence="1" id="KW-0472">Membrane</keyword>
<feature type="transmembrane region" description="Helical" evidence="1">
    <location>
        <begin position="115"/>
        <end position="140"/>
    </location>
</feature>
<keyword evidence="1" id="KW-1133">Transmembrane helix</keyword>
<keyword evidence="1" id="KW-0812">Transmembrane</keyword>
<organism evidence="2 3">
    <name type="scientific">Acinetobacter apis</name>
    <dbReference type="NCBI Taxonomy" id="1229165"/>
    <lineage>
        <taxon>Bacteria</taxon>
        <taxon>Pseudomonadati</taxon>
        <taxon>Pseudomonadota</taxon>
        <taxon>Gammaproteobacteria</taxon>
        <taxon>Moraxellales</taxon>
        <taxon>Moraxellaceae</taxon>
        <taxon>Acinetobacter</taxon>
    </lineage>
</organism>
<feature type="transmembrane region" description="Helical" evidence="1">
    <location>
        <begin position="16"/>
        <end position="35"/>
    </location>
</feature>
<feature type="transmembrane region" description="Helical" evidence="1">
    <location>
        <begin position="199"/>
        <end position="221"/>
    </location>
</feature>
<name>A0A217EGQ8_9GAMM</name>
<feature type="transmembrane region" description="Helical" evidence="1">
    <location>
        <begin position="41"/>
        <end position="62"/>
    </location>
</feature>
<reference evidence="3" key="1">
    <citation type="submission" date="2017-06" db="EMBL/GenBank/DDBJ databases">
        <authorList>
            <person name="Varghese N."/>
            <person name="Submissions S."/>
        </authorList>
    </citation>
    <scope>NUCLEOTIDE SEQUENCE [LARGE SCALE GENOMIC DNA]</scope>
    <source>
        <strain evidence="3">ANC 5114</strain>
    </source>
</reference>
<keyword evidence="3" id="KW-1185">Reference proteome</keyword>
<dbReference type="Pfam" id="PF07077">
    <property type="entry name" value="DUF1345"/>
    <property type="match status" value="1"/>
</dbReference>
<dbReference type="AlphaFoldDB" id="A0A217EGQ8"/>
<dbReference type="EMBL" id="FZLN01000002">
    <property type="protein sequence ID" value="SNQ29681.1"/>
    <property type="molecule type" value="Genomic_DNA"/>
</dbReference>
<evidence type="ECO:0000313" key="3">
    <source>
        <dbReference type="Proteomes" id="UP000243463"/>
    </source>
</evidence>
<proteinExistence type="predicted"/>
<dbReference type="InterPro" id="IPR009781">
    <property type="entry name" value="DUF1345"/>
</dbReference>
<dbReference type="OrthoDB" id="64737at2"/>
<dbReference type="RefSeq" id="WP_088823717.1">
    <property type="nucleotide sequence ID" value="NZ_FZLN01000002.1"/>
</dbReference>
<accession>A0A217EGQ8</accession>
<feature type="transmembrane region" description="Helical" evidence="1">
    <location>
        <begin position="82"/>
        <end position="103"/>
    </location>
</feature>
<evidence type="ECO:0000313" key="2">
    <source>
        <dbReference type="EMBL" id="SNQ29681.1"/>
    </source>
</evidence>